<name>A0ABT1VYD1_9PROT</name>
<evidence type="ECO:0000313" key="3">
    <source>
        <dbReference type="EMBL" id="MCQ8240734.1"/>
    </source>
</evidence>
<sequence length="321" mass="34411">MTPSSLRVLVRGAGVSGLCVAVVLAERGARVILREVGSGVGAGASGKAGGMLSPWIEQETAPPGLTERTIPSIAWWRARVPDVSGEGSLVFALGRDRQELDRFARRTAGHERLDAAAIAALEPDLAGRFERGLFFPGEAHLDPRRALPALAERLRGLGGDIQTGDETATAEVDAVVDCTGHGARSALPGLRGVRGEMLMLRAEGIVLRRPVRLLHPRFPLYVVPRGDGRFMLGATMIESEDRGEPRVRSVVELLNAAFTLHPAFGDAEILEMRSDLRPSFNDNMPALHEVDGVLHVNGMFRHGFLMAPVLADAVAHRLLGG</sequence>
<dbReference type="RefSeq" id="WP_422919474.1">
    <property type="nucleotide sequence ID" value="NZ_JAMZEJ010000004.1"/>
</dbReference>
<dbReference type="PANTHER" id="PTHR13847:SF289">
    <property type="entry name" value="GLYCINE OXIDASE"/>
    <property type="match status" value="1"/>
</dbReference>
<keyword evidence="4" id="KW-1185">Reference proteome</keyword>
<dbReference type="InterPro" id="IPR006076">
    <property type="entry name" value="FAD-dep_OxRdtase"/>
</dbReference>
<reference evidence="3 4" key="1">
    <citation type="submission" date="2022-06" db="EMBL/GenBank/DDBJ databases">
        <title>Rhizosaccharibacter gen. nov. sp. nov. KSS12, endophytic bacteria isolated from sugarcane.</title>
        <authorList>
            <person name="Pitiwittayakul N."/>
        </authorList>
    </citation>
    <scope>NUCLEOTIDE SEQUENCE [LARGE SCALE GENOMIC DNA]</scope>
    <source>
        <strain evidence="3 4">KSS12</strain>
    </source>
</reference>
<dbReference type="EMBL" id="JAMZEJ010000004">
    <property type="protein sequence ID" value="MCQ8240734.1"/>
    <property type="molecule type" value="Genomic_DNA"/>
</dbReference>
<gene>
    <name evidence="3" type="ORF">NFI88_07760</name>
</gene>
<evidence type="ECO:0000256" key="1">
    <source>
        <dbReference type="ARBA" id="ARBA00023002"/>
    </source>
</evidence>
<dbReference type="Proteomes" id="UP001524547">
    <property type="component" value="Unassembled WGS sequence"/>
</dbReference>
<dbReference type="Pfam" id="PF01266">
    <property type="entry name" value="DAO"/>
    <property type="match status" value="1"/>
</dbReference>
<dbReference type="SUPFAM" id="SSF51971">
    <property type="entry name" value="Nucleotide-binding domain"/>
    <property type="match status" value="1"/>
</dbReference>
<dbReference type="PANTHER" id="PTHR13847">
    <property type="entry name" value="SARCOSINE DEHYDROGENASE-RELATED"/>
    <property type="match status" value="1"/>
</dbReference>
<proteinExistence type="predicted"/>
<dbReference type="SUPFAM" id="SSF54373">
    <property type="entry name" value="FAD-linked reductases, C-terminal domain"/>
    <property type="match status" value="1"/>
</dbReference>
<evidence type="ECO:0000259" key="2">
    <source>
        <dbReference type="Pfam" id="PF01266"/>
    </source>
</evidence>
<protein>
    <submittedName>
        <fullName evidence="3">FAD-dependent oxidoreductase</fullName>
    </submittedName>
</protein>
<dbReference type="Gene3D" id="3.30.9.10">
    <property type="entry name" value="D-Amino Acid Oxidase, subunit A, domain 2"/>
    <property type="match status" value="1"/>
</dbReference>
<feature type="domain" description="FAD dependent oxidoreductase" evidence="2">
    <location>
        <begin position="7"/>
        <end position="317"/>
    </location>
</feature>
<dbReference type="InterPro" id="IPR036188">
    <property type="entry name" value="FAD/NAD-bd_sf"/>
</dbReference>
<organism evidence="3 4">
    <name type="scientific">Rhizosaccharibacter radicis</name>
    <dbReference type="NCBI Taxonomy" id="2782605"/>
    <lineage>
        <taxon>Bacteria</taxon>
        <taxon>Pseudomonadati</taxon>
        <taxon>Pseudomonadota</taxon>
        <taxon>Alphaproteobacteria</taxon>
        <taxon>Acetobacterales</taxon>
        <taxon>Acetobacteraceae</taxon>
        <taxon>Rhizosaccharibacter</taxon>
    </lineage>
</organism>
<keyword evidence="1" id="KW-0560">Oxidoreductase</keyword>
<evidence type="ECO:0000313" key="4">
    <source>
        <dbReference type="Proteomes" id="UP001524547"/>
    </source>
</evidence>
<comment type="caution">
    <text evidence="3">The sequence shown here is derived from an EMBL/GenBank/DDBJ whole genome shotgun (WGS) entry which is preliminary data.</text>
</comment>
<dbReference type="Gene3D" id="3.50.50.60">
    <property type="entry name" value="FAD/NAD(P)-binding domain"/>
    <property type="match status" value="1"/>
</dbReference>
<accession>A0ABT1VYD1</accession>